<dbReference type="PANTHER" id="PTHR37817">
    <property type="entry name" value="N-ACETYLTRANSFERASE EIS"/>
    <property type="match status" value="1"/>
</dbReference>
<evidence type="ECO:0000259" key="2">
    <source>
        <dbReference type="Pfam" id="PF17668"/>
    </source>
</evidence>
<keyword evidence="4" id="KW-1185">Reference proteome</keyword>
<dbReference type="InterPro" id="IPR025559">
    <property type="entry name" value="Eis_dom"/>
</dbReference>
<sequence length="422" mass="45302">MDYVFDTLDLSDDSPEAVARREAWLGAVERAFHGARPSSEHIAHWLSGARADGAVCRGAWLPEGEFGAGPAPVATFVSFDKTINAGHDLLPVRMISDVSASPTHRRRGLVRTMMESDLADAATRGIPLAALTASEATIYGRWGFGPATFVRTFELDTGPRFGLRGFTDPGRVELVEPAEAWPHISQVFEQVHRTRRGSIDRPSFYEVLHTGAYDLADGGPAKKLRGAVHLDTRGAADGVVLYQFDGSDAEKPAVAVHELLAAGAGAGLALWNFLAHIDLSHRVVWKFGDPSDPLPWALTDLNALAVKAEREFLWLRVLDVQRVLTARPWTADGAVILEVEDAQGHAAGTYAIETLAGRATVARTTDRPEVTVTAETLATLCLGAVSVTDLAAAGRVAGAPDAVGRFAAMADRTDRPYTSTFF</sequence>
<dbReference type="EMBL" id="FNTX01000002">
    <property type="protein sequence ID" value="SEE69228.1"/>
    <property type="molecule type" value="Genomic_DNA"/>
</dbReference>
<accession>A0A1H5KZ48</accession>
<dbReference type="InterPro" id="IPR036527">
    <property type="entry name" value="SCP2_sterol-bd_dom_sf"/>
</dbReference>
<dbReference type="InterPro" id="IPR041380">
    <property type="entry name" value="Acetyltransf_17"/>
</dbReference>
<dbReference type="STRING" id="648782.SAMN04488554_2490"/>
<dbReference type="InterPro" id="IPR016181">
    <property type="entry name" value="Acyl_CoA_acyltransferase"/>
</dbReference>
<dbReference type="Pfam" id="PF13530">
    <property type="entry name" value="SCP2_2"/>
    <property type="match status" value="1"/>
</dbReference>
<dbReference type="AlphaFoldDB" id="A0A1H5KZ48"/>
<evidence type="ECO:0000259" key="1">
    <source>
        <dbReference type="Pfam" id="PF13530"/>
    </source>
</evidence>
<reference evidence="4" key="1">
    <citation type="submission" date="2016-10" db="EMBL/GenBank/DDBJ databases">
        <authorList>
            <person name="Varghese N."/>
            <person name="Submissions S."/>
        </authorList>
    </citation>
    <scope>NUCLEOTIDE SEQUENCE [LARGE SCALE GENOMIC DNA]</scope>
    <source>
        <strain evidence="4">DSM 21368</strain>
    </source>
</reference>
<dbReference type="Proteomes" id="UP000199220">
    <property type="component" value="Unassembled WGS sequence"/>
</dbReference>
<dbReference type="Gene3D" id="3.40.630.30">
    <property type="match status" value="2"/>
</dbReference>
<protein>
    <submittedName>
        <fullName evidence="3">Predicted acetyltransferase</fullName>
    </submittedName>
</protein>
<dbReference type="SUPFAM" id="SSF55729">
    <property type="entry name" value="Acyl-CoA N-acyltransferases (Nat)"/>
    <property type="match status" value="1"/>
</dbReference>
<dbReference type="PANTHER" id="PTHR37817:SF1">
    <property type="entry name" value="N-ACETYLTRANSFERASE EIS"/>
    <property type="match status" value="1"/>
</dbReference>
<dbReference type="Gene3D" id="3.30.1050.10">
    <property type="entry name" value="SCP2 sterol-binding domain"/>
    <property type="match status" value="1"/>
</dbReference>
<dbReference type="InterPro" id="IPR051554">
    <property type="entry name" value="Acetyltransferase_Eis"/>
</dbReference>
<name>A0A1H5KZ48_9MICO</name>
<feature type="domain" description="Enhanced intracellular survival protein" evidence="1">
    <location>
        <begin position="320"/>
        <end position="418"/>
    </location>
</feature>
<evidence type="ECO:0000313" key="3">
    <source>
        <dbReference type="EMBL" id="SEE69228.1"/>
    </source>
</evidence>
<keyword evidence="3" id="KW-0808">Transferase</keyword>
<dbReference type="GO" id="GO:0030649">
    <property type="term" value="P:aminoglycoside antibiotic catabolic process"/>
    <property type="evidence" value="ECO:0007669"/>
    <property type="project" value="TreeGrafter"/>
</dbReference>
<dbReference type="Pfam" id="PF17668">
    <property type="entry name" value="Acetyltransf_17"/>
    <property type="match status" value="1"/>
</dbReference>
<evidence type="ECO:0000313" key="4">
    <source>
        <dbReference type="Proteomes" id="UP000199220"/>
    </source>
</evidence>
<organism evidence="3 4">
    <name type="scientific">Ruania alba</name>
    <dbReference type="NCBI Taxonomy" id="648782"/>
    <lineage>
        <taxon>Bacteria</taxon>
        <taxon>Bacillati</taxon>
        <taxon>Actinomycetota</taxon>
        <taxon>Actinomycetes</taxon>
        <taxon>Micrococcales</taxon>
        <taxon>Ruaniaceae</taxon>
        <taxon>Ruania</taxon>
    </lineage>
</organism>
<proteinExistence type="predicted"/>
<dbReference type="GO" id="GO:0034069">
    <property type="term" value="F:aminoglycoside N-acetyltransferase activity"/>
    <property type="evidence" value="ECO:0007669"/>
    <property type="project" value="TreeGrafter"/>
</dbReference>
<feature type="domain" description="Eis-like acetyltransferase" evidence="2">
    <location>
        <begin position="222"/>
        <end position="305"/>
    </location>
</feature>
<gene>
    <name evidence="3" type="ORF">SAMN04488554_2490</name>
</gene>
<dbReference type="Pfam" id="PF13527">
    <property type="entry name" value="Acetyltransf_9"/>
    <property type="match status" value="1"/>
</dbReference>
<dbReference type="OrthoDB" id="8399956at2"/>
<dbReference type="RefSeq" id="WP_089773440.1">
    <property type="nucleotide sequence ID" value="NZ_FNTX01000002.1"/>
</dbReference>
<dbReference type="SUPFAM" id="SSF55718">
    <property type="entry name" value="SCP-like"/>
    <property type="match status" value="1"/>
</dbReference>